<dbReference type="AlphaFoldDB" id="A0A093UKB9"/>
<organism evidence="2">
    <name type="scientific">Talaromyces marneffei PM1</name>
    <dbReference type="NCBI Taxonomy" id="1077442"/>
    <lineage>
        <taxon>Eukaryota</taxon>
        <taxon>Fungi</taxon>
        <taxon>Dikarya</taxon>
        <taxon>Ascomycota</taxon>
        <taxon>Pezizomycotina</taxon>
        <taxon>Eurotiomycetes</taxon>
        <taxon>Eurotiomycetidae</taxon>
        <taxon>Eurotiales</taxon>
        <taxon>Trichocomaceae</taxon>
        <taxon>Talaromyces</taxon>
        <taxon>Talaromyces sect. Talaromyces</taxon>
    </lineage>
</organism>
<reference key="1">
    <citation type="journal article" date="2014" name="PLoS Genet.">
        <title>Signature Gene Expression Reveals Novel Clues to the Molecular Mechanisms of Dimorphic Transition in Penicillium marneffei.</title>
        <authorList>
            <person name="Yang E."/>
            <person name="Wang G."/>
            <person name="Cai J."/>
            <person name="Woo P.C."/>
            <person name="Lau S.K."/>
            <person name="Yuen K.-Y."/>
            <person name="Chow W.-N."/>
            <person name="Lin X."/>
        </authorList>
    </citation>
    <scope>NUCLEOTIDE SEQUENCE [LARGE SCALE GENOMIC DNA]</scope>
    <source>
        <strain>PM1</strain>
    </source>
</reference>
<protein>
    <submittedName>
        <fullName evidence="2">DNA repair protein RAD50</fullName>
    </submittedName>
</protein>
<comment type="caution">
    <text evidence="2">The sequence shown here is derived from an EMBL/GenBank/DDBJ whole genome shotgun (WGS) entry which is preliminary data.</text>
</comment>
<evidence type="ECO:0000256" key="1">
    <source>
        <dbReference type="SAM" id="Coils"/>
    </source>
</evidence>
<gene>
    <name evidence="2" type="ORF">GQ26_1210030</name>
</gene>
<feature type="coiled-coil region" evidence="1">
    <location>
        <begin position="80"/>
        <end position="128"/>
    </location>
</feature>
<sequence>MPRSKVILKTDPVRQKRDQTKNRIVNSSLIISNGFIADFPCEHCRRNDYIYMISEDKAKCAAYTRRGRPCERRFHSKKEWNDLKNAEDKVKSELEEAETELEKVFMAQQELFAKVRRLRKQKDFLKERGMSMRSHNQKVLEILDSKNPPTDAEVAVIDAEIMQEQLESHVLTATSSSLDAWLANPEQLPADLMGVVGDTSLELPALPRGSQ</sequence>
<name>A0A093UKB9_TALMA</name>
<proteinExistence type="predicted"/>
<dbReference type="EMBL" id="JPOX01000121">
    <property type="protein sequence ID" value="KFX40732.1"/>
    <property type="molecule type" value="Genomic_DNA"/>
</dbReference>
<keyword evidence="1" id="KW-0175">Coiled coil</keyword>
<reference evidence="2" key="2">
    <citation type="journal article" date="2014" name="PLoS Genet.">
        <title>Signature gene expression reveals novel clues to the molecular mechanisms of dimorphic transition in Penicillium marneffei.</title>
        <authorList>
            <person name="Yang E."/>
            <person name="Wang G."/>
            <person name="Cai J."/>
            <person name="Woo P.C."/>
            <person name="Lau S.K."/>
            <person name="Yuen K.-Y."/>
            <person name="Chow W.-N."/>
            <person name="Lin X."/>
        </authorList>
    </citation>
    <scope>NUCLEOTIDE SEQUENCE</scope>
    <source>
        <strain evidence="2">PM1</strain>
    </source>
</reference>
<evidence type="ECO:0000313" key="2">
    <source>
        <dbReference type="EMBL" id="KFX40732.1"/>
    </source>
</evidence>
<accession>A0A093UKB9</accession>